<evidence type="ECO:0000256" key="2">
    <source>
        <dbReference type="ARBA" id="ARBA00022801"/>
    </source>
</evidence>
<evidence type="ECO:0000313" key="5">
    <source>
        <dbReference type="Proteomes" id="UP000694480"/>
    </source>
</evidence>
<dbReference type="RefSeq" id="WP_194738213.1">
    <property type="nucleotide sequence ID" value="NZ_JADKYY010000001.1"/>
</dbReference>
<dbReference type="Pfam" id="PF00561">
    <property type="entry name" value="Abhydrolase_1"/>
    <property type="match status" value="1"/>
</dbReference>
<evidence type="ECO:0000259" key="3">
    <source>
        <dbReference type="Pfam" id="PF00561"/>
    </source>
</evidence>
<keyword evidence="2 4" id="KW-0378">Hydrolase</keyword>
<comment type="similarity">
    <text evidence="1">Belongs to the AB hydrolase superfamily.</text>
</comment>
<organism evidence="4 5">
    <name type="scientific">Planobacterium oryzisoli</name>
    <dbReference type="NCBI Taxonomy" id="2771435"/>
    <lineage>
        <taxon>Bacteria</taxon>
        <taxon>Pseudomonadati</taxon>
        <taxon>Bacteroidota</taxon>
        <taxon>Flavobacteriia</taxon>
        <taxon>Flavobacteriales</taxon>
        <taxon>Weeksellaceae</taxon>
        <taxon>Chryseobacterium group</taxon>
        <taxon>Chryseobacterium</taxon>
    </lineage>
</organism>
<dbReference type="FunFam" id="3.40.50.1820:FF:000042">
    <property type="entry name" value="probable strigolactone esterase DAD2"/>
    <property type="match status" value="1"/>
</dbReference>
<dbReference type="InterPro" id="IPR000073">
    <property type="entry name" value="AB_hydrolase_1"/>
</dbReference>
<gene>
    <name evidence="4" type="ORF">IC612_00525</name>
</gene>
<name>A0A930YTW5_9FLAO</name>
<proteinExistence type="inferred from homology"/>
<dbReference type="EMBL" id="JADKYY010000001">
    <property type="protein sequence ID" value="MBF5026280.1"/>
    <property type="molecule type" value="Genomic_DNA"/>
</dbReference>
<dbReference type="Proteomes" id="UP000694480">
    <property type="component" value="Unassembled WGS sequence"/>
</dbReference>
<dbReference type="PRINTS" id="PR00111">
    <property type="entry name" value="ABHYDROLASE"/>
</dbReference>
<evidence type="ECO:0000313" key="4">
    <source>
        <dbReference type="EMBL" id="MBF5026280.1"/>
    </source>
</evidence>
<comment type="caution">
    <text evidence="4">The sequence shown here is derived from an EMBL/GenBank/DDBJ whole genome shotgun (WGS) entry which is preliminary data.</text>
</comment>
<reference evidence="4" key="1">
    <citation type="submission" date="2020-11" db="EMBL/GenBank/DDBJ databases">
        <title>Genome seq and assembly of Planobacterium sp.</title>
        <authorList>
            <person name="Chhetri G."/>
        </authorList>
    </citation>
    <scope>NUCLEOTIDE SEQUENCE</scope>
    <source>
        <strain evidence="4">GCR5</strain>
    </source>
</reference>
<dbReference type="AlphaFoldDB" id="A0A930YTW5"/>
<accession>A0A930YTW5</accession>
<dbReference type="InterPro" id="IPR029058">
    <property type="entry name" value="AB_hydrolase_fold"/>
</dbReference>
<dbReference type="GO" id="GO:0016787">
    <property type="term" value="F:hydrolase activity"/>
    <property type="evidence" value="ECO:0007669"/>
    <property type="project" value="UniProtKB-KW"/>
</dbReference>
<protein>
    <submittedName>
        <fullName evidence="4">Alpha/beta hydrolase</fullName>
    </submittedName>
</protein>
<evidence type="ECO:0000256" key="1">
    <source>
        <dbReference type="ARBA" id="ARBA00008645"/>
    </source>
</evidence>
<dbReference type="Gene3D" id="3.40.50.1820">
    <property type="entry name" value="alpha/beta hydrolase"/>
    <property type="match status" value="1"/>
</dbReference>
<dbReference type="SUPFAM" id="SSF53474">
    <property type="entry name" value="alpha/beta-Hydrolases"/>
    <property type="match status" value="1"/>
</dbReference>
<feature type="domain" description="AB hydrolase-1" evidence="3">
    <location>
        <begin position="15"/>
        <end position="249"/>
    </location>
</feature>
<sequence>MNKNNVVEIGNLGGPTIVFAHGFGTDQSAWDGVKQAFLSEYRLILFDNVGSGNSDPQAYSPNKYNNLSPYAEDLIAICETYKVRNAILIAHSVSGMIGILATLKRPNLFSKLVLIGASPRYLNDFNYQGGFDQEELNLIFETMSNNYFAWVSGFSVAAMANPENPELAENFASTLKAIRPDIAQSVARVIFQSDYRRELRKLDKPTLIIQAQEDIAVPLRVAEYMNDNIPNSKLKVVNAFGHFPHMSAPEEIIKEIKLFI</sequence>
<dbReference type="PANTHER" id="PTHR43039">
    <property type="entry name" value="ESTERASE-RELATED"/>
    <property type="match status" value="1"/>
</dbReference>
<keyword evidence="5" id="KW-1185">Reference proteome</keyword>